<reference evidence="2" key="1">
    <citation type="submission" date="2009-11" db="EMBL/GenBank/DDBJ databases">
        <authorList>
            <person name="Weinstock G."/>
            <person name="Sodergren E."/>
            <person name="Clifton S."/>
            <person name="Fulton L."/>
            <person name="Fulton B."/>
            <person name="Courtney L."/>
            <person name="Fronick C."/>
            <person name="Harrison M."/>
            <person name="Strong C."/>
            <person name="Farmer C."/>
            <person name="Delahaunty K."/>
            <person name="Markovic C."/>
            <person name="Hall O."/>
            <person name="Minx P."/>
            <person name="Tomlinson C."/>
            <person name="Mitreva M."/>
            <person name="Nelson J."/>
            <person name="Hou S."/>
            <person name="Wollam A."/>
            <person name="Pepin K.H."/>
            <person name="Johnson M."/>
            <person name="Bhonagiri V."/>
            <person name="Nash W.E."/>
            <person name="Warren W."/>
            <person name="Chinwalla A."/>
            <person name="Mardis E.R."/>
            <person name="Wilson R.K."/>
        </authorList>
    </citation>
    <scope>NUCLEOTIDE SEQUENCE [LARGE SCALE GENOMIC DNA]</scope>
    <source>
        <strain evidence="2">DSM 18205</strain>
    </source>
</reference>
<dbReference type="AlphaFoldDB" id="D1PHR5"/>
<dbReference type="Proteomes" id="UP000004477">
    <property type="component" value="Unassembled WGS sequence"/>
</dbReference>
<proteinExistence type="predicted"/>
<accession>D1PHR5</accession>
<feature type="domain" description="Transposase IS204/IS1001/IS1096/IS1165 DDE" evidence="1">
    <location>
        <begin position="3"/>
        <end position="120"/>
    </location>
</feature>
<sequence>MMSPEKWTDTQKERAEILFREFPDIKTAFSLTHSLRMIFSQRCTKEQGAVSLHSWYSKVGEFGNKAFNDIAAAMYDREDEILNYFVNRSTNASAESLNAKIKHFRAQLRGIIDRKFFLFRLMKIYA</sequence>
<evidence type="ECO:0000313" key="3">
    <source>
        <dbReference type="Proteomes" id="UP000004477"/>
    </source>
</evidence>
<gene>
    <name evidence="2" type="ORF">PREVCOP_06785</name>
</gene>
<dbReference type="RefSeq" id="WP_006849450.1">
    <property type="nucleotide sequence ID" value="NZ_GG703867.1"/>
</dbReference>
<name>D1PHR5_9BACT</name>
<dbReference type="HOGENOM" id="CLU_166452_0_0_10"/>
<evidence type="ECO:0000313" key="2">
    <source>
        <dbReference type="EMBL" id="EFB33763.1"/>
    </source>
</evidence>
<protein>
    <recommendedName>
        <fullName evidence="1">Transposase IS204/IS1001/IS1096/IS1165 DDE domain-containing protein</fullName>
    </recommendedName>
</protein>
<organism evidence="2 3">
    <name type="scientific">Segatella copri DSM 18205</name>
    <dbReference type="NCBI Taxonomy" id="537011"/>
    <lineage>
        <taxon>Bacteria</taxon>
        <taxon>Pseudomonadati</taxon>
        <taxon>Bacteroidota</taxon>
        <taxon>Bacteroidia</taxon>
        <taxon>Bacteroidales</taxon>
        <taxon>Prevotellaceae</taxon>
        <taxon>Segatella</taxon>
    </lineage>
</organism>
<dbReference type="EMBL" id="ACBX02000057">
    <property type="protein sequence ID" value="EFB33763.1"/>
    <property type="molecule type" value="Genomic_DNA"/>
</dbReference>
<dbReference type="Pfam" id="PF01610">
    <property type="entry name" value="DDE_Tnp_ISL3"/>
    <property type="match status" value="1"/>
</dbReference>
<comment type="caution">
    <text evidence="2">The sequence shown here is derived from an EMBL/GenBank/DDBJ whole genome shotgun (WGS) entry which is preliminary data.</text>
</comment>
<keyword evidence="3" id="KW-1185">Reference proteome</keyword>
<dbReference type="InterPro" id="IPR002560">
    <property type="entry name" value="Transposase_DDE"/>
</dbReference>
<evidence type="ECO:0000259" key="1">
    <source>
        <dbReference type="Pfam" id="PF01610"/>
    </source>
</evidence>